<accession>A0A9D2P0G0</accession>
<protein>
    <submittedName>
        <fullName evidence="4">S-layer homology domain-containing protein</fullName>
    </submittedName>
</protein>
<dbReference type="PROSITE" id="PS51272">
    <property type="entry name" value="SLH"/>
    <property type="match status" value="2"/>
</dbReference>
<feature type="domain" description="SLH" evidence="3">
    <location>
        <begin position="247"/>
        <end position="311"/>
    </location>
</feature>
<dbReference type="EMBL" id="DWWJ01000044">
    <property type="protein sequence ID" value="HJC40374.1"/>
    <property type="molecule type" value="Genomic_DNA"/>
</dbReference>
<evidence type="ECO:0000313" key="5">
    <source>
        <dbReference type="Proteomes" id="UP000823882"/>
    </source>
</evidence>
<dbReference type="InterPro" id="IPR001119">
    <property type="entry name" value="SLH_dom"/>
</dbReference>
<evidence type="ECO:0000259" key="3">
    <source>
        <dbReference type="PROSITE" id="PS51272"/>
    </source>
</evidence>
<evidence type="ECO:0000256" key="2">
    <source>
        <dbReference type="SAM" id="SignalP"/>
    </source>
</evidence>
<keyword evidence="2" id="KW-0732">Signal</keyword>
<dbReference type="Proteomes" id="UP000823882">
    <property type="component" value="Unassembled WGS sequence"/>
</dbReference>
<dbReference type="AlphaFoldDB" id="A0A9D2P0G0"/>
<reference evidence="4" key="1">
    <citation type="journal article" date="2021" name="PeerJ">
        <title>Extensive microbial diversity within the chicken gut microbiome revealed by metagenomics and culture.</title>
        <authorList>
            <person name="Gilroy R."/>
            <person name="Ravi A."/>
            <person name="Getino M."/>
            <person name="Pursley I."/>
            <person name="Horton D.L."/>
            <person name="Alikhan N.F."/>
            <person name="Baker D."/>
            <person name="Gharbi K."/>
            <person name="Hall N."/>
            <person name="Watson M."/>
            <person name="Adriaenssens E.M."/>
            <person name="Foster-Nyarko E."/>
            <person name="Jarju S."/>
            <person name="Secka A."/>
            <person name="Antonio M."/>
            <person name="Oren A."/>
            <person name="Chaudhuri R.R."/>
            <person name="La Ragione R."/>
            <person name="Hildebrand F."/>
            <person name="Pallen M.J."/>
        </authorList>
    </citation>
    <scope>NUCLEOTIDE SEQUENCE</scope>
    <source>
        <strain evidence="4">CHK186-1790</strain>
    </source>
</reference>
<sequence>MKRRIAAAGLALALLLPCRALAFSDVPEGAWYADSVALCVEKSLLRGTGSDTFSPEGAVTLAEVMTVAARLHYSASGGQGDLPQAPEDWGTGAVTTPAGAPLLRFDTCDLDRDLTYRFDTESPRRLHLYLTVTEAERRALTPAGGAASAVLILNGRQVLTGSLAPAEDNTTRVEFTADPSSDYTAFNKELSAFLPAPATGKWYRNALWYAREHGLLDSQPEEAAFEDPATRGDLASWLCSALPAEALAPINQVDVLPDTVDRAALALYRAGILTGVDESGAFAGDRGLTRAELAVVLARIVDPERRITLVSSTSP</sequence>
<keyword evidence="1" id="KW-0677">Repeat</keyword>
<feature type="domain" description="SLH" evidence="3">
    <location>
        <begin position="19"/>
        <end position="82"/>
    </location>
</feature>
<proteinExistence type="predicted"/>
<feature type="signal peptide" evidence="2">
    <location>
        <begin position="1"/>
        <end position="22"/>
    </location>
</feature>
<feature type="chain" id="PRO_5038351535" evidence="2">
    <location>
        <begin position="23"/>
        <end position="315"/>
    </location>
</feature>
<evidence type="ECO:0000256" key="1">
    <source>
        <dbReference type="ARBA" id="ARBA00022737"/>
    </source>
</evidence>
<organism evidence="4 5">
    <name type="scientific">Candidatus Intestinimonas pullistercoris</name>
    <dbReference type="NCBI Taxonomy" id="2838623"/>
    <lineage>
        <taxon>Bacteria</taxon>
        <taxon>Bacillati</taxon>
        <taxon>Bacillota</taxon>
        <taxon>Clostridia</taxon>
        <taxon>Eubacteriales</taxon>
        <taxon>Intestinimonas</taxon>
    </lineage>
</organism>
<name>A0A9D2P0G0_9FIRM</name>
<dbReference type="Pfam" id="PF00395">
    <property type="entry name" value="SLH"/>
    <property type="match status" value="2"/>
</dbReference>
<gene>
    <name evidence="4" type="ORF">H9701_02325</name>
</gene>
<evidence type="ECO:0000313" key="4">
    <source>
        <dbReference type="EMBL" id="HJC40374.1"/>
    </source>
</evidence>
<reference evidence="4" key="2">
    <citation type="submission" date="2021-04" db="EMBL/GenBank/DDBJ databases">
        <authorList>
            <person name="Gilroy R."/>
        </authorList>
    </citation>
    <scope>NUCLEOTIDE SEQUENCE</scope>
    <source>
        <strain evidence="4">CHK186-1790</strain>
    </source>
</reference>
<comment type="caution">
    <text evidence="4">The sequence shown here is derived from an EMBL/GenBank/DDBJ whole genome shotgun (WGS) entry which is preliminary data.</text>
</comment>